<accession>I7DAC0</accession>
<dbReference type="GeneID" id="40093851"/>
<evidence type="ECO:0000313" key="2">
    <source>
        <dbReference type="Proteomes" id="UP000232534"/>
    </source>
</evidence>
<protein>
    <submittedName>
        <fullName evidence="1">Uncharacterized protein</fullName>
    </submittedName>
</protein>
<proteinExistence type="predicted"/>
<evidence type="ECO:0000313" key="1">
    <source>
        <dbReference type="EMBL" id="AFO70831.1"/>
    </source>
</evidence>
<keyword evidence="2" id="KW-1185">Reference proteome</keyword>
<name>I7DAC0_9CAUD</name>
<sequence length="96" mass="11303">MVHVLEDFRQTTIHLFILIYSECKHSTFRFSRMLTPFLRNLTFGFGQFIIELTASSSESHQNCKKTYTYFGFHLVMIRCTKCWRFATSRSNSSSVS</sequence>
<dbReference type="KEGG" id="vg:40093851"/>
<organism evidence="1 2">
    <name type="scientific">Pseudomonas phage PA7</name>
    <dbReference type="NCBI Taxonomy" id="347330"/>
    <lineage>
        <taxon>Viruses</taxon>
        <taxon>Duplodnaviria</taxon>
        <taxon>Heunggongvirae</taxon>
        <taxon>Uroviricota</taxon>
        <taxon>Caudoviricetes</taxon>
        <taxon>Chimalliviridae</taxon>
        <taxon>Phikzvirus</taxon>
        <taxon>Phikzvirus PA7</taxon>
    </lineage>
</organism>
<dbReference type="Proteomes" id="UP000232534">
    <property type="component" value="Segment"/>
</dbReference>
<reference evidence="1 2" key="1">
    <citation type="submission" date="2012-06" db="EMBL/GenBank/DDBJ databases">
        <authorList>
            <person name="Kim M.S."/>
            <person name="Cha K.E."/>
            <person name="Kim Y.D."/>
            <person name="Myung H."/>
        </authorList>
    </citation>
    <scope>NUCLEOTIDE SEQUENCE [LARGE SCALE GENOMIC DNA]</scope>
</reference>
<dbReference type="EMBL" id="JX233784">
    <property type="protein sequence ID" value="AFO70831.1"/>
    <property type="molecule type" value="Genomic_DNA"/>
</dbReference>
<dbReference type="RefSeq" id="YP_009617312.1">
    <property type="nucleotide sequence ID" value="NC_042060.1"/>
</dbReference>